<protein>
    <submittedName>
        <fullName evidence="2">Uncharacterized protein</fullName>
    </submittedName>
</protein>
<feature type="compositionally biased region" description="Polar residues" evidence="1">
    <location>
        <begin position="30"/>
        <end position="41"/>
    </location>
</feature>
<name>A0AA38YJR5_VITRO</name>
<feature type="compositionally biased region" description="Basic residues" evidence="1">
    <location>
        <begin position="1"/>
        <end position="11"/>
    </location>
</feature>
<feature type="region of interest" description="Disordered" evidence="1">
    <location>
        <begin position="81"/>
        <end position="102"/>
    </location>
</feature>
<proteinExistence type="predicted"/>
<keyword evidence="3" id="KW-1185">Reference proteome</keyword>
<dbReference type="PANTHER" id="PTHR36385">
    <property type="entry name" value="OS07G0562900 PROTEIN"/>
    <property type="match status" value="1"/>
</dbReference>
<feature type="compositionally biased region" description="Basic and acidic residues" evidence="1">
    <location>
        <begin position="81"/>
        <end position="91"/>
    </location>
</feature>
<dbReference type="AlphaFoldDB" id="A0AA38YJR5"/>
<organism evidence="2 3">
    <name type="scientific">Vitis rotundifolia</name>
    <name type="common">Muscadine grape</name>
    <dbReference type="NCBI Taxonomy" id="103349"/>
    <lineage>
        <taxon>Eukaryota</taxon>
        <taxon>Viridiplantae</taxon>
        <taxon>Streptophyta</taxon>
        <taxon>Embryophyta</taxon>
        <taxon>Tracheophyta</taxon>
        <taxon>Spermatophyta</taxon>
        <taxon>Magnoliopsida</taxon>
        <taxon>eudicotyledons</taxon>
        <taxon>Gunneridae</taxon>
        <taxon>Pentapetalae</taxon>
        <taxon>rosids</taxon>
        <taxon>Vitales</taxon>
        <taxon>Vitaceae</taxon>
        <taxon>Viteae</taxon>
        <taxon>Vitis</taxon>
    </lineage>
</organism>
<feature type="compositionally biased region" description="Polar residues" evidence="1">
    <location>
        <begin position="92"/>
        <end position="102"/>
    </location>
</feature>
<sequence length="102" mass="11162">MAKNRSKKKRSGVAPMDTAEPTLTDIPPSMDTSESVATTATDFPASGAPIKRKKGVTMKRSKNVRKMKAIAKAISQNEKSVEKISKNESKTMRSQSAKMLYD</sequence>
<evidence type="ECO:0000313" key="2">
    <source>
        <dbReference type="EMBL" id="KAJ9671746.1"/>
    </source>
</evidence>
<feature type="region of interest" description="Disordered" evidence="1">
    <location>
        <begin position="1"/>
        <end position="51"/>
    </location>
</feature>
<evidence type="ECO:0000313" key="3">
    <source>
        <dbReference type="Proteomes" id="UP001168098"/>
    </source>
</evidence>
<accession>A0AA38YJR5</accession>
<reference evidence="2 3" key="1">
    <citation type="journal article" date="2023" name="BMC Biotechnol.">
        <title>Vitis rotundifolia cv Carlos genome sequencing.</title>
        <authorList>
            <person name="Huff M."/>
            <person name="Hulse-Kemp A."/>
            <person name="Scheffler B."/>
            <person name="Youngblood R."/>
            <person name="Simpson S."/>
            <person name="Babiker E."/>
            <person name="Staton M."/>
        </authorList>
    </citation>
    <scope>NUCLEOTIDE SEQUENCE [LARGE SCALE GENOMIC DNA]</scope>
    <source>
        <tissue evidence="2">Leaf</tissue>
    </source>
</reference>
<dbReference type="EMBL" id="JARBHA010000019">
    <property type="protein sequence ID" value="KAJ9671746.1"/>
    <property type="molecule type" value="Genomic_DNA"/>
</dbReference>
<dbReference type="Proteomes" id="UP001168098">
    <property type="component" value="Unassembled WGS sequence"/>
</dbReference>
<dbReference type="PANTHER" id="PTHR36385:SF1">
    <property type="entry name" value="OS07G0562900 PROTEIN"/>
    <property type="match status" value="1"/>
</dbReference>
<comment type="caution">
    <text evidence="2">The sequence shown here is derived from an EMBL/GenBank/DDBJ whole genome shotgun (WGS) entry which is preliminary data.</text>
</comment>
<evidence type="ECO:0000256" key="1">
    <source>
        <dbReference type="SAM" id="MobiDB-lite"/>
    </source>
</evidence>
<gene>
    <name evidence="2" type="ORF">PVL29_025452</name>
</gene>